<dbReference type="RefSeq" id="WP_042230601.1">
    <property type="nucleotide sequence ID" value="NZ_CP026520.1"/>
</dbReference>
<dbReference type="EMBL" id="JAMDMJ010000022">
    <property type="protein sequence ID" value="MCY9597546.1"/>
    <property type="molecule type" value="Genomic_DNA"/>
</dbReference>
<gene>
    <name evidence="1" type="ORF">M5X16_17430</name>
    <name evidence="2" type="ORF">PC41400_24900</name>
</gene>
<accession>A0A410X2A0</accession>
<dbReference type="GeneID" id="95378034"/>
<sequence>MRKIFMPALLLVILCAGYLFWSGTAQYTISPEGYPVPRNAVLKKTIPDSAGTIHVYTAPGIHQTDGLKNSSKRQIEKHGWTYAGDLSAGATYMFKKSDGTLLNVSIYEGEFSICQLQK</sequence>
<evidence type="ECO:0000313" key="3">
    <source>
        <dbReference type="Proteomes" id="UP000288943"/>
    </source>
</evidence>
<evidence type="ECO:0000313" key="2">
    <source>
        <dbReference type="EMBL" id="QAV20742.1"/>
    </source>
</evidence>
<reference evidence="1 4" key="2">
    <citation type="submission" date="2022-05" db="EMBL/GenBank/DDBJ databases">
        <title>Genome Sequencing of Bee-Associated Microbes.</title>
        <authorList>
            <person name="Dunlap C."/>
        </authorList>
    </citation>
    <scope>NUCLEOTIDE SEQUENCE [LARGE SCALE GENOMIC DNA]</scope>
    <source>
        <strain evidence="1 4">NRRL B-23120</strain>
    </source>
</reference>
<dbReference type="EMBL" id="CP026520">
    <property type="protein sequence ID" value="QAV20742.1"/>
    <property type="molecule type" value="Genomic_DNA"/>
</dbReference>
<dbReference type="Proteomes" id="UP001527202">
    <property type="component" value="Unassembled WGS sequence"/>
</dbReference>
<reference evidence="2 3" key="1">
    <citation type="submission" date="2018-01" db="EMBL/GenBank/DDBJ databases">
        <title>The whole genome sequencing and assembly of Paenibacillus chitinolyticus KCCM 41400 strain.</title>
        <authorList>
            <person name="Kim J.-Y."/>
            <person name="Park M.-K."/>
            <person name="Lee Y.-J."/>
            <person name="Yi H."/>
            <person name="Bahn Y.-S."/>
            <person name="Kim J.F."/>
            <person name="Lee D.-W."/>
        </authorList>
    </citation>
    <scope>NUCLEOTIDE SEQUENCE [LARGE SCALE GENOMIC DNA]</scope>
    <source>
        <strain evidence="2 3">KCCM 41400</strain>
    </source>
</reference>
<keyword evidence="4" id="KW-1185">Reference proteome</keyword>
<dbReference type="KEGG" id="pchi:PC41400_24900"/>
<protein>
    <submittedName>
        <fullName evidence="2">Uncharacterized protein</fullName>
    </submittedName>
</protein>
<evidence type="ECO:0000313" key="1">
    <source>
        <dbReference type="EMBL" id="MCY9597546.1"/>
    </source>
</evidence>
<name>A0A410X2A0_9BACL</name>
<dbReference type="OrthoDB" id="2623047at2"/>
<organism evidence="2 3">
    <name type="scientific">Paenibacillus chitinolyticus</name>
    <dbReference type="NCBI Taxonomy" id="79263"/>
    <lineage>
        <taxon>Bacteria</taxon>
        <taxon>Bacillati</taxon>
        <taxon>Bacillota</taxon>
        <taxon>Bacilli</taxon>
        <taxon>Bacillales</taxon>
        <taxon>Paenibacillaceae</taxon>
        <taxon>Paenibacillus</taxon>
    </lineage>
</organism>
<dbReference type="Proteomes" id="UP000288943">
    <property type="component" value="Chromosome"/>
</dbReference>
<dbReference type="AlphaFoldDB" id="A0A410X2A0"/>
<evidence type="ECO:0000313" key="4">
    <source>
        <dbReference type="Proteomes" id="UP001527202"/>
    </source>
</evidence>
<proteinExistence type="predicted"/>